<dbReference type="GO" id="GO:0098796">
    <property type="term" value="C:membrane protein complex"/>
    <property type="evidence" value="ECO:0007669"/>
    <property type="project" value="UniProtKB-ARBA"/>
</dbReference>
<dbReference type="InterPro" id="IPR017911">
    <property type="entry name" value="MacB-like_ATP-bd"/>
</dbReference>
<dbReference type="PANTHER" id="PTHR42798">
    <property type="entry name" value="LIPOPROTEIN-RELEASING SYSTEM ATP-BINDING PROTEIN LOLD"/>
    <property type="match status" value="1"/>
</dbReference>
<reference evidence="7" key="1">
    <citation type="submission" date="2023-04" db="EMBL/GenBank/DDBJ databases">
        <title>Four porcine-derived lactic acid bacteria strains analyses and their evaluation as potential probiotics based on genomics.</title>
        <authorList>
            <person name="Niu D."/>
        </authorList>
    </citation>
    <scope>NUCLEOTIDE SEQUENCE</scope>
    <source>
        <strain evidence="7">ZSB1</strain>
    </source>
</reference>
<name>A0AAJ6FTC4_9LACO</name>
<dbReference type="Gene3D" id="3.40.50.300">
    <property type="entry name" value="P-loop containing nucleotide triphosphate hydrolases"/>
    <property type="match status" value="1"/>
</dbReference>
<evidence type="ECO:0000256" key="1">
    <source>
        <dbReference type="ARBA" id="ARBA00005417"/>
    </source>
</evidence>
<comment type="similarity">
    <text evidence="1">Belongs to the ABC transporter superfamily.</text>
</comment>
<evidence type="ECO:0000259" key="6">
    <source>
        <dbReference type="PROSITE" id="PS50893"/>
    </source>
</evidence>
<dbReference type="InterPro" id="IPR003593">
    <property type="entry name" value="AAA+_ATPase"/>
</dbReference>
<keyword evidence="5" id="KW-0029">Amino-acid transport</keyword>
<evidence type="ECO:0000256" key="2">
    <source>
        <dbReference type="ARBA" id="ARBA00022448"/>
    </source>
</evidence>
<feature type="domain" description="ABC transporter" evidence="6">
    <location>
        <begin position="18"/>
        <end position="258"/>
    </location>
</feature>
<dbReference type="InterPro" id="IPR017871">
    <property type="entry name" value="ABC_transporter-like_CS"/>
</dbReference>
<dbReference type="InterPro" id="IPR027417">
    <property type="entry name" value="P-loop_NTPase"/>
</dbReference>
<evidence type="ECO:0000256" key="3">
    <source>
        <dbReference type="ARBA" id="ARBA00022741"/>
    </source>
</evidence>
<keyword evidence="2" id="KW-0813">Transport</keyword>
<evidence type="ECO:0000256" key="5">
    <source>
        <dbReference type="ARBA" id="ARBA00022970"/>
    </source>
</evidence>
<sequence>MIKISIRTTEEIIIKELLKIEHARKVYQSRFKGVQVEALKDIQLEVNEGEYTAIMGESGSGKSTLLNMIATLDKPTSGKLYLNGDDLTQIKEKAAAAFRREHLGFVFQDFNLLDTISVKDNILLPLVLSRKSIKAAKPKLQELAEKLEITALLEKYPYELSGGQKQRVAVARAIITDPALLLADEPTGALDSKTSDQLLDIFEQLNQNGQTILMVTHSSLAASRAKRVLFIKDGIVYHQLYRGELDSKDFLEKINMTMASLLPR</sequence>
<dbReference type="AlphaFoldDB" id="A0AAJ6FTC4"/>
<dbReference type="RefSeq" id="WP_283534460.1">
    <property type="nucleotide sequence ID" value="NZ_CP123751.1"/>
</dbReference>
<evidence type="ECO:0000256" key="4">
    <source>
        <dbReference type="ARBA" id="ARBA00022840"/>
    </source>
</evidence>
<dbReference type="PANTHER" id="PTHR42798:SF7">
    <property type="entry name" value="ALPHA-D-RIBOSE 1-METHYLPHOSPHONATE 5-TRIPHOSPHATE SYNTHASE SUBUNIT PHNL"/>
    <property type="match status" value="1"/>
</dbReference>
<proteinExistence type="inferred from homology"/>
<dbReference type="PROSITE" id="PS00211">
    <property type="entry name" value="ABC_TRANSPORTER_1"/>
    <property type="match status" value="1"/>
</dbReference>
<dbReference type="GO" id="GO:0016887">
    <property type="term" value="F:ATP hydrolysis activity"/>
    <property type="evidence" value="ECO:0007669"/>
    <property type="project" value="InterPro"/>
</dbReference>
<evidence type="ECO:0000313" key="7">
    <source>
        <dbReference type="EMBL" id="WHQ79420.1"/>
    </source>
</evidence>
<gene>
    <name evidence="7" type="ORF">QFF56_05480</name>
</gene>
<dbReference type="FunFam" id="3.40.50.300:FF:000032">
    <property type="entry name" value="Export ABC transporter ATP-binding protein"/>
    <property type="match status" value="1"/>
</dbReference>
<dbReference type="InterPro" id="IPR003439">
    <property type="entry name" value="ABC_transporter-like_ATP-bd"/>
</dbReference>
<keyword evidence="3" id="KW-0547">Nucleotide-binding</keyword>
<evidence type="ECO:0000313" key="8">
    <source>
        <dbReference type="Proteomes" id="UP001238155"/>
    </source>
</evidence>
<dbReference type="GO" id="GO:0005524">
    <property type="term" value="F:ATP binding"/>
    <property type="evidence" value="ECO:0007669"/>
    <property type="project" value="UniProtKB-KW"/>
</dbReference>
<dbReference type="CDD" id="cd03255">
    <property type="entry name" value="ABC_MJ0796_LolCDE_FtsE"/>
    <property type="match status" value="1"/>
</dbReference>
<dbReference type="Pfam" id="PF00005">
    <property type="entry name" value="ABC_tran"/>
    <property type="match status" value="1"/>
</dbReference>
<dbReference type="SUPFAM" id="SSF52540">
    <property type="entry name" value="P-loop containing nucleoside triphosphate hydrolases"/>
    <property type="match status" value="1"/>
</dbReference>
<dbReference type="SMART" id="SM00382">
    <property type="entry name" value="AAA"/>
    <property type="match status" value="1"/>
</dbReference>
<dbReference type="Proteomes" id="UP001238155">
    <property type="component" value="Chromosome"/>
</dbReference>
<dbReference type="EMBL" id="CP123751">
    <property type="protein sequence ID" value="WHQ79420.1"/>
    <property type="molecule type" value="Genomic_DNA"/>
</dbReference>
<protein>
    <submittedName>
        <fullName evidence="7">ABC transporter ATP-binding protein</fullName>
    </submittedName>
</protein>
<dbReference type="PROSITE" id="PS50893">
    <property type="entry name" value="ABC_TRANSPORTER_2"/>
    <property type="match status" value="1"/>
</dbReference>
<dbReference type="GO" id="GO:0006865">
    <property type="term" value="P:amino acid transport"/>
    <property type="evidence" value="ECO:0007669"/>
    <property type="project" value="UniProtKB-KW"/>
</dbReference>
<organism evidence="7 8">
    <name type="scientific">Ligilactobacillus animalis</name>
    <dbReference type="NCBI Taxonomy" id="1605"/>
    <lineage>
        <taxon>Bacteria</taxon>
        <taxon>Bacillati</taxon>
        <taxon>Bacillota</taxon>
        <taxon>Bacilli</taxon>
        <taxon>Lactobacillales</taxon>
        <taxon>Lactobacillaceae</taxon>
        <taxon>Ligilactobacillus</taxon>
    </lineage>
</organism>
<dbReference type="GO" id="GO:0022857">
    <property type="term" value="F:transmembrane transporter activity"/>
    <property type="evidence" value="ECO:0007669"/>
    <property type="project" value="UniProtKB-ARBA"/>
</dbReference>
<keyword evidence="4 7" id="KW-0067">ATP-binding</keyword>
<accession>A0AAJ6FTC4</accession>